<dbReference type="EMBL" id="HACA01003764">
    <property type="protein sequence ID" value="CDW21125.1"/>
    <property type="molecule type" value="Transcribed_RNA"/>
</dbReference>
<protein>
    <submittedName>
        <fullName evidence="2">Uncharacterized protein</fullName>
    </submittedName>
</protein>
<keyword evidence="1" id="KW-1133">Transmembrane helix</keyword>
<accession>A0A0K2T5N3</accession>
<feature type="transmembrane region" description="Helical" evidence="1">
    <location>
        <begin position="12"/>
        <end position="29"/>
    </location>
</feature>
<keyword evidence="1" id="KW-0812">Transmembrane</keyword>
<evidence type="ECO:0000313" key="2">
    <source>
        <dbReference type="EMBL" id="CDW21125.1"/>
    </source>
</evidence>
<evidence type="ECO:0000256" key="1">
    <source>
        <dbReference type="SAM" id="Phobius"/>
    </source>
</evidence>
<dbReference type="AlphaFoldDB" id="A0A0K2T5N3"/>
<organism evidence="2">
    <name type="scientific">Lepeophtheirus salmonis</name>
    <name type="common">Salmon louse</name>
    <name type="synonym">Caligus salmonis</name>
    <dbReference type="NCBI Taxonomy" id="72036"/>
    <lineage>
        <taxon>Eukaryota</taxon>
        <taxon>Metazoa</taxon>
        <taxon>Ecdysozoa</taxon>
        <taxon>Arthropoda</taxon>
        <taxon>Crustacea</taxon>
        <taxon>Multicrustacea</taxon>
        <taxon>Hexanauplia</taxon>
        <taxon>Copepoda</taxon>
        <taxon>Siphonostomatoida</taxon>
        <taxon>Caligidae</taxon>
        <taxon>Lepeophtheirus</taxon>
    </lineage>
</organism>
<reference evidence="2" key="1">
    <citation type="submission" date="2014-05" db="EMBL/GenBank/DDBJ databases">
        <authorList>
            <person name="Chronopoulou M."/>
        </authorList>
    </citation>
    <scope>NUCLEOTIDE SEQUENCE</scope>
    <source>
        <tissue evidence="2">Whole organism</tissue>
    </source>
</reference>
<proteinExistence type="predicted"/>
<sequence>MYYFVIFSLNTFLLYTYIYIEYNFFYVKIKIITVFKFYFRADRNKASRPLNIYLVISYGQIILLRKPLHFLNMST</sequence>
<name>A0A0K2T5N3_LEPSM</name>
<feature type="transmembrane region" description="Helical" evidence="1">
    <location>
        <begin position="50"/>
        <end position="68"/>
    </location>
</feature>
<keyword evidence="1" id="KW-0472">Membrane</keyword>